<keyword evidence="4" id="KW-1185">Reference proteome</keyword>
<accession>A0AA46AG66</accession>
<evidence type="ECO:0000259" key="2">
    <source>
        <dbReference type="Pfam" id="PF00534"/>
    </source>
</evidence>
<dbReference type="Gene3D" id="3.40.50.2000">
    <property type="entry name" value="Glycogen Phosphorylase B"/>
    <property type="match status" value="2"/>
</dbReference>
<dbReference type="EMBL" id="FXTX01000033">
    <property type="protein sequence ID" value="SMP24294.1"/>
    <property type="molecule type" value="Genomic_DNA"/>
</dbReference>
<evidence type="ECO:0000313" key="3">
    <source>
        <dbReference type="EMBL" id="SMP24294.1"/>
    </source>
</evidence>
<evidence type="ECO:0000313" key="4">
    <source>
        <dbReference type="Proteomes" id="UP001157947"/>
    </source>
</evidence>
<dbReference type="PANTHER" id="PTHR46401:SF2">
    <property type="entry name" value="GLYCOSYLTRANSFERASE WBBK-RELATED"/>
    <property type="match status" value="1"/>
</dbReference>
<comment type="caution">
    <text evidence="3">The sequence shown here is derived from an EMBL/GenBank/DDBJ whole genome shotgun (WGS) entry which is preliminary data.</text>
</comment>
<protein>
    <submittedName>
        <fullName evidence="3">Glycosyltransferase involved in cell wall bisynthesis</fullName>
    </submittedName>
</protein>
<dbReference type="InterPro" id="IPR001296">
    <property type="entry name" value="Glyco_trans_1"/>
</dbReference>
<dbReference type="CDD" id="cd03809">
    <property type="entry name" value="GT4_MtfB-like"/>
    <property type="match status" value="1"/>
</dbReference>
<dbReference type="PANTHER" id="PTHR46401">
    <property type="entry name" value="GLYCOSYLTRANSFERASE WBBK-RELATED"/>
    <property type="match status" value="1"/>
</dbReference>
<dbReference type="Pfam" id="PF00534">
    <property type="entry name" value="Glycos_transf_1"/>
    <property type="match status" value="1"/>
</dbReference>
<name>A0AA46AG66_9AQUI</name>
<evidence type="ECO:0000256" key="1">
    <source>
        <dbReference type="ARBA" id="ARBA00022679"/>
    </source>
</evidence>
<sequence>MKNYKILIVGYDFEQKIHRGITFYGKALIKSLKEIGNEIYLLTSGEFSEEEYIYLLNIIRQLDSPNYLDKKGKLLFFIKNLIKKRQDIIENKFIFQDSKLNYLNHVKYFYNIPYFYDLTTVHNRFFLKKPMDLNIENKAVDLIITTSPMNIKTDVPLMQTLHDVIPLSCRFHPPMDDSKIFYYRVKNMLRYSYKILSVSEYSKQECLKIFPSFEDKIEVVHQPIPVYEDEKLLAEEEIVQESILNKFNLKKDNFLFYVGMLEKRKNIKGMIEAFLGVYDKIKIPLVFAGGLGYGQEEFINYLKDTKLKKKIKYLGYINNIEKLVLLKNSRAFLFPSFNEGFGLPPLEAMLMGTNVLTSNTSALPEVCGDAALLINPFNIKELADGIIEITLNERLRENLKLNHKKQIEKFSYENFQNKISRVIS</sequence>
<dbReference type="AlphaFoldDB" id="A0AA46AG66"/>
<dbReference type="Proteomes" id="UP001157947">
    <property type="component" value="Unassembled WGS sequence"/>
</dbReference>
<reference evidence="3" key="1">
    <citation type="submission" date="2017-05" db="EMBL/GenBank/DDBJ databases">
        <authorList>
            <person name="Varghese N."/>
            <person name="Submissions S."/>
        </authorList>
    </citation>
    <scope>NUCLEOTIDE SEQUENCE</scope>
    <source>
        <strain evidence="3">DSM 18763</strain>
    </source>
</reference>
<gene>
    <name evidence="3" type="ORF">SAMN06264868_1334</name>
</gene>
<dbReference type="SUPFAM" id="SSF53756">
    <property type="entry name" value="UDP-Glycosyltransferase/glycogen phosphorylase"/>
    <property type="match status" value="1"/>
</dbReference>
<feature type="domain" description="Glycosyl transferase family 1" evidence="2">
    <location>
        <begin position="242"/>
        <end position="405"/>
    </location>
</feature>
<proteinExistence type="predicted"/>
<organism evidence="3 4">
    <name type="scientific">Venenivibrio stagnispumantis</name>
    <dbReference type="NCBI Taxonomy" id="407998"/>
    <lineage>
        <taxon>Bacteria</taxon>
        <taxon>Pseudomonadati</taxon>
        <taxon>Aquificota</taxon>
        <taxon>Aquificia</taxon>
        <taxon>Aquificales</taxon>
        <taxon>Hydrogenothermaceae</taxon>
        <taxon>Venenivibrio</taxon>
    </lineage>
</organism>
<dbReference type="RefSeq" id="WP_265134205.1">
    <property type="nucleotide sequence ID" value="NZ_FXTX01000033.1"/>
</dbReference>
<keyword evidence="1" id="KW-0808">Transferase</keyword>
<dbReference type="GO" id="GO:0016757">
    <property type="term" value="F:glycosyltransferase activity"/>
    <property type="evidence" value="ECO:0007669"/>
    <property type="project" value="InterPro"/>
</dbReference>